<evidence type="ECO:0000259" key="2">
    <source>
        <dbReference type="Pfam" id="PF05970"/>
    </source>
</evidence>
<gene>
    <name evidence="3" type="ORF">Tco_1019319</name>
</gene>
<dbReference type="GO" id="GO:0004386">
    <property type="term" value="F:helicase activity"/>
    <property type="evidence" value="ECO:0007669"/>
    <property type="project" value="UniProtKB-KW"/>
</dbReference>
<keyword evidence="4" id="KW-1185">Reference proteome</keyword>
<protein>
    <recommendedName>
        <fullName evidence="1">ATP-dependent DNA helicase</fullName>
        <ecNumber evidence="1">5.6.2.3</ecNumber>
    </recommendedName>
</protein>
<dbReference type="Pfam" id="PF05970">
    <property type="entry name" value="PIF1"/>
    <property type="match status" value="1"/>
</dbReference>
<dbReference type="InterPro" id="IPR010285">
    <property type="entry name" value="DNA_helicase_pif1-like_DEAD"/>
</dbReference>
<comment type="catalytic activity">
    <reaction evidence="1">
        <text>ATP + H2O = ADP + phosphate + H(+)</text>
        <dbReference type="Rhea" id="RHEA:13065"/>
        <dbReference type="ChEBI" id="CHEBI:15377"/>
        <dbReference type="ChEBI" id="CHEBI:15378"/>
        <dbReference type="ChEBI" id="CHEBI:30616"/>
        <dbReference type="ChEBI" id="CHEBI:43474"/>
        <dbReference type="ChEBI" id="CHEBI:456216"/>
        <dbReference type="EC" id="5.6.2.3"/>
    </reaction>
</comment>
<dbReference type="Gene3D" id="2.40.50.140">
    <property type="entry name" value="Nucleic acid-binding proteins"/>
    <property type="match status" value="2"/>
</dbReference>
<dbReference type="Proteomes" id="UP001151760">
    <property type="component" value="Unassembled WGS sequence"/>
</dbReference>
<reference evidence="3" key="2">
    <citation type="submission" date="2022-01" db="EMBL/GenBank/DDBJ databases">
        <authorList>
            <person name="Yamashiro T."/>
            <person name="Shiraishi A."/>
            <person name="Satake H."/>
            <person name="Nakayama K."/>
        </authorList>
    </citation>
    <scope>NUCLEOTIDE SEQUENCE</scope>
</reference>
<evidence type="ECO:0000313" key="4">
    <source>
        <dbReference type="Proteomes" id="UP001151760"/>
    </source>
</evidence>
<keyword evidence="1" id="KW-0378">Hydrolase</keyword>
<keyword evidence="1" id="KW-0227">DNA damage</keyword>
<dbReference type="PANTHER" id="PTHR47165">
    <property type="entry name" value="OS03G0429900 PROTEIN"/>
    <property type="match status" value="1"/>
</dbReference>
<comment type="cofactor">
    <cofactor evidence="1">
        <name>Mg(2+)</name>
        <dbReference type="ChEBI" id="CHEBI:18420"/>
    </cofactor>
</comment>
<name>A0ABQ5FX44_9ASTR</name>
<dbReference type="EMBL" id="BQNB010017843">
    <property type="protein sequence ID" value="GJT67839.1"/>
    <property type="molecule type" value="Genomic_DNA"/>
</dbReference>
<comment type="caution">
    <text evidence="3">The sequence shown here is derived from an EMBL/GenBank/DDBJ whole genome shotgun (WGS) entry which is preliminary data.</text>
</comment>
<organism evidence="3 4">
    <name type="scientific">Tanacetum coccineum</name>
    <dbReference type="NCBI Taxonomy" id="301880"/>
    <lineage>
        <taxon>Eukaryota</taxon>
        <taxon>Viridiplantae</taxon>
        <taxon>Streptophyta</taxon>
        <taxon>Embryophyta</taxon>
        <taxon>Tracheophyta</taxon>
        <taxon>Spermatophyta</taxon>
        <taxon>Magnoliopsida</taxon>
        <taxon>eudicotyledons</taxon>
        <taxon>Gunneridae</taxon>
        <taxon>Pentapetalae</taxon>
        <taxon>asterids</taxon>
        <taxon>campanulids</taxon>
        <taxon>Asterales</taxon>
        <taxon>Asteraceae</taxon>
        <taxon>Asteroideae</taxon>
        <taxon>Anthemideae</taxon>
        <taxon>Anthemidinae</taxon>
        <taxon>Tanacetum</taxon>
    </lineage>
</organism>
<dbReference type="SUPFAM" id="SSF50249">
    <property type="entry name" value="Nucleic acid-binding proteins"/>
    <property type="match status" value="1"/>
</dbReference>
<keyword evidence="1" id="KW-0234">DNA repair</keyword>
<dbReference type="PANTHER" id="PTHR47165:SF4">
    <property type="entry name" value="OS03G0429900 PROTEIN"/>
    <property type="match status" value="1"/>
</dbReference>
<feature type="domain" description="DNA helicase Pif1-like DEAD-box helicase" evidence="2">
    <location>
        <begin position="2"/>
        <end position="54"/>
    </location>
</feature>
<keyword evidence="1" id="KW-0067">ATP-binding</keyword>
<accession>A0ABQ5FX44</accession>
<proteinExistence type="inferred from homology"/>
<keyword evidence="1 3" id="KW-0347">Helicase</keyword>
<sequence length="582" mass="66230">MLRDLMSAPNVVFRGKTIVLGGDFCQTLSVKKGASKKDLIAASIVESHLWPYFKFAKWLLDVGNGEIGEPDTENEQDSSWVTILPEYTVTADEVEMSEFIDFIYDDTTLKAPTAGSLQEKEIVCPKNLTADVVNAKILSNVEGQSKTQFRTMSATTIASLRIGQENFILEAKNNTIQATMDINNIDYFSQLLKPHAAYRISNFICERTKPYQQTLENQITLRFRKITVFEPLPGKESEFPDHHFELISYHQLPLRVPYRDENSNGNIVEFTMWDDLSRQFDKREIEKLTPSIIIAASSCRVTKYKGMFRYSMRDTDILTYNNNKPIYKHRYTAISYSSNPLLHQSTDTKIPTCLHSIQRKIQLQPATLNSQVPLLRPRGRKDKKQTNVAYTIRTKPNNIQVHFTCEGMITSVRENRDWKYLSCSECRKSSTPQNGTYICEDHGRQDLVTYRRKNYRSSMLAGKTEVQRNKETGQQQFPTEIVNIISKKHIFHIHYALSTQRGAGAFIAYEVLDIQLAIQTEDAGTVVATSSATPSKETAGKEKHITGTILAISLDTTTIELTNKDKHTPGEHLEESEVRKLG</sequence>
<reference evidence="3" key="1">
    <citation type="journal article" date="2022" name="Int. J. Mol. Sci.">
        <title>Draft Genome of Tanacetum Coccineum: Genomic Comparison of Closely Related Tanacetum-Family Plants.</title>
        <authorList>
            <person name="Yamashiro T."/>
            <person name="Shiraishi A."/>
            <person name="Nakayama K."/>
            <person name="Satake H."/>
        </authorList>
    </citation>
    <scope>NUCLEOTIDE SEQUENCE</scope>
</reference>
<comment type="similarity">
    <text evidence="1">Belongs to the helicase family.</text>
</comment>
<dbReference type="InterPro" id="IPR012340">
    <property type="entry name" value="NA-bd_OB-fold"/>
</dbReference>
<evidence type="ECO:0000313" key="3">
    <source>
        <dbReference type="EMBL" id="GJT67839.1"/>
    </source>
</evidence>
<keyword evidence="1" id="KW-0233">DNA recombination</keyword>
<evidence type="ECO:0000256" key="1">
    <source>
        <dbReference type="RuleBase" id="RU363044"/>
    </source>
</evidence>
<dbReference type="EC" id="5.6.2.3" evidence="1"/>
<keyword evidence="1" id="KW-0547">Nucleotide-binding</keyword>